<keyword evidence="2" id="KW-0472">Membrane</keyword>
<feature type="compositionally biased region" description="Low complexity" evidence="1">
    <location>
        <begin position="63"/>
        <end position="74"/>
    </location>
</feature>
<gene>
    <name evidence="3" type="ORF">HK100_005783</name>
</gene>
<evidence type="ECO:0000313" key="4">
    <source>
        <dbReference type="Proteomes" id="UP001211907"/>
    </source>
</evidence>
<proteinExistence type="predicted"/>
<sequence>MSASPAYCPASSPPPPPPPPPLLLQVSASASISWRERELTEKPKEQQKEQQTQKHKQLELEKQSAAASFPPSASQIQTARLKLKPPRPASQSTPVQTRHDALFSELKIRVAAREQTVSASSSVSASKQPLQQQDKLQYKQPSREHSTADTTSSSSSPSATASIACKHPIQQQQNKQQCKQPQTQQHLIHLGQSLAVTPLQSITNPPNQTPVLPNITLTRRPSISDTASIATTATNNSNLDLELALLKQESLYVVQKIKEFEEELTLARSISSGSSNSGSNGSSSRGTCAASSTDNENDCPPSLLVRKVVKRRHAVDDDADSIRPDDLGARRRKLNDTTPRKIAARSKASNSASNSGGSGWSLSSSPAAFALVAAVSPVLGFLVGYAVGTGGVH</sequence>
<keyword evidence="2" id="KW-1133">Transmembrane helix</keyword>
<dbReference type="EMBL" id="JADGJH010000269">
    <property type="protein sequence ID" value="KAJ3132004.1"/>
    <property type="molecule type" value="Genomic_DNA"/>
</dbReference>
<feature type="region of interest" description="Disordered" evidence="1">
    <location>
        <begin position="319"/>
        <end position="357"/>
    </location>
</feature>
<evidence type="ECO:0000313" key="3">
    <source>
        <dbReference type="EMBL" id="KAJ3132004.1"/>
    </source>
</evidence>
<feature type="compositionally biased region" description="Pro residues" evidence="1">
    <location>
        <begin position="11"/>
        <end position="22"/>
    </location>
</feature>
<feature type="region of interest" description="Disordered" evidence="1">
    <location>
        <begin position="268"/>
        <end position="301"/>
    </location>
</feature>
<keyword evidence="4" id="KW-1185">Reference proteome</keyword>
<name>A0AAD5T5U0_9FUNG</name>
<dbReference type="AlphaFoldDB" id="A0AAD5T5U0"/>
<reference evidence="3" key="1">
    <citation type="submission" date="2020-05" db="EMBL/GenBank/DDBJ databases">
        <title>Phylogenomic resolution of chytrid fungi.</title>
        <authorList>
            <person name="Stajich J.E."/>
            <person name="Amses K."/>
            <person name="Simmons R."/>
            <person name="Seto K."/>
            <person name="Myers J."/>
            <person name="Bonds A."/>
            <person name="Quandt C.A."/>
            <person name="Barry K."/>
            <person name="Liu P."/>
            <person name="Grigoriev I."/>
            <person name="Longcore J.E."/>
            <person name="James T.Y."/>
        </authorList>
    </citation>
    <scope>NUCLEOTIDE SEQUENCE</scope>
    <source>
        <strain evidence="3">JEL0513</strain>
    </source>
</reference>
<dbReference type="Proteomes" id="UP001211907">
    <property type="component" value="Unassembled WGS sequence"/>
</dbReference>
<feature type="compositionally biased region" description="Low complexity" evidence="1">
    <location>
        <begin position="1"/>
        <end position="10"/>
    </location>
</feature>
<feature type="region of interest" description="Disordered" evidence="1">
    <location>
        <begin position="119"/>
        <end position="161"/>
    </location>
</feature>
<evidence type="ECO:0000256" key="2">
    <source>
        <dbReference type="SAM" id="Phobius"/>
    </source>
</evidence>
<accession>A0AAD5T5U0</accession>
<feature type="compositionally biased region" description="Basic and acidic residues" evidence="1">
    <location>
        <begin position="34"/>
        <end position="62"/>
    </location>
</feature>
<feature type="compositionally biased region" description="Basic and acidic residues" evidence="1">
    <location>
        <begin position="319"/>
        <end position="339"/>
    </location>
</feature>
<feature type="compositionally biased region" description="Low complexity" evidence="1">
    <location>
        <begin position="148"/>
        <end position="161"/>
    </location>
</feature>
<keyword evidence="2" id="KW-0812">Transmembrane</keyword>
<feature type="compositionally biased region" description="Low complexity" evidence="1">
    <location>
        <begin position="345"/>
        <end position="357"/>
    </location>
</feature>
<organism evidence="3 4">
    <name type="scientific">Physocladia obscura</name>
    <dbReference type="NCBI Taxonomy" id="109957"/>
    <lineage>
        <taxon>Eukaryota</taxon>
        <taxon>Fungi</taxon>
        <taxon>Fungi incertae sedis</taxon>
        <taxon>Chytridiomycota</taxon>
        <taxon>Chytridiomycota incertae sedis</taxon>
        <taxon>Chytridiomycetes</taxon>
        <taxon>Chytridiales</taxon>
        <taxon>Chytriomycetaceae</taxon>
        <taxon>Physocladia</taxon>
    </lineage>
</organism>
<comment type="caution">
    <text evidence="3">The sequence shown here is derived from an EMBL/GenBank/DDBJ whole genome shotgun (WGS) entry which is preliminary data.</text>
</comment>
<feature type="transmembrane region" description="Helical" evidence="2">
    <location>
        <begin position="367"/>
        <end position="387"/>
    </location>
</feature>
<evidence type="ECO:0000256" key="1">
    <source>
        <dbReference type="SAM" id="MobiDB-lite"/>
    </source>
</evidence>
<feature type="compositionally biased region" description="Low complexity" evidence="1">
    <location>
        <begin position="268"/>
        <end position="286"/>
    </location>
</feature>
<protein>
    <submittedName>
        <fullName evidence="3">Uncharacterized protein</fullName>
    </submittedName>
</protein>
<feature type="region of interest" description="Disordered" evidence="1">
    <location>
        <begin position="1"/>
        <end position="100"/>
    </location>
</feature>